<evidence type="ECO:0000313" key="1">
    <source>
        <dbReference type="EMBL" id="KKR01627.1"/>
    </source>
</evidence>
<protein>
    <submittedName>
        <fullName evidence="1">Uncharacterized protein</fullName>
    </submittedName>
</protein>
<organism evidence="1 2">
    <name type="scientific">Candidatus Woesebacteria bacterium GW2011_GWB1_39_12</name>
    <dbReference type="NCBI Taxonomy" id="1618574"/>
    <lineage>
        <taxon>Bacteria</taxon>
        <taxon>Candidatus Woeseibacteriota</taxon>
    </lineage>
</organism>
<dbReference type="EMBL" id="LBWB01000003">
    <property type="protein sequence ID" value="KKR01627.1"/>
    <property type="molecule type" value="Genomic_DNA"/>
</dbReference>
<dbReference type="Gene3D" id="1.10.10.10">
    <property type="entry name" value="Winged helix-like DNA-binding domain superfamily/Winged helix DNA-binding domain"/>
    <property type="match status" value="1"/>
</dbReference>
<sequence length="195" mass="22442">MNDLLHDDCVRGKELMSGNKKDEQLAGRKQLLTLNQTPIEIFERLLDDLKQLHYDAAQLHLKLSSTEEYYDSSGTKLGDRFLHTEMANLHREIIHLQDQDRANEEGKQSDVKLDIDVIMTGKPVSMRDKIDAAFEMLDELAKPTGMVEETALCQALVHNNGMMYEEAHHIVEILIKNGVIWSPKEHWVQRLNPKK</sequence>
<dbReference type="Proteomes" id="UP000033881">
    <property type="component" value="Unassembled WGS sequence"/>
</dbReference>
<evidence type="ECO:0000313" key="2">
    <source>
        <dbReference type="Proteomes" id="UP000033881"/>
    </source>
</evidence>
<dbReference type="AlphaFoldDB" id="A0A0G0QIX1"/>
<name>A0A0G0QIX1_9BACT</name>
<comment type="caution">
    <text evidence="1">The sequence shown here is derived from an EMBL/GenBank/DDBJ whole genome shotgun (WGS) entry which is preliminary data.</text>
</comment>
<reference evidence="1 2" key="1">
    <citation type="journal article" date="2015" name="Nature">
        <title>rRNA introns, odd ribosomes, and small enigmatic genomes across a large radiation of phyla.</title>
        <authorList>
            <person name="Brown C.T."/>
            <person name="Hug L.A."/>
            <person name="Thomas B.C."/>
            <person name="Sharon I."/>
            <person name="Castelle C.J."/>
            <person name="Singh A."/>
            <person name="Wilkins M.J."/>
            <person name="Williams K.H."/>
            <person name="Banfield J.F."/>
        </authorList>
    </citation>
    <scope>NUCLEOTIDE SEQUENCE [LARGE SCALE GENOMIC DNA]</scope>
</reference>
<dbReference type="InterPro" id="IPR036388">
    <property type="entry name" value="WH-like_DNA-bd_sf"/>
</dbReference>
<gene>
    <name evidence="1" type="ORF">UT24_C0003G0034</name>
</gene>
<accession>A0A0G0QIX1</accession>
<proteinExistence type="predicted"/>